<feature type="region of interest" description="Disordered" evidence="1">
    <location>
        <begin position="1"/>
        <end position="47"/>
    </location>
</feature>
<proteinExistence type="predicted"/>
<evidence type="ECO:0000313" key="3">
    <source>
        <dbReference type="EMBL" id="CAK9066278.1"/>
    </source>
</evidence>
<dbReference type="InterPro" id="IPR057191">
    <property type="entry name" value="DUF7869"/>
</dbReference>
<evidence type="ECO:0000256" key="1">
    <source>
        <dbReference type="SAM" id="MobiDB-lite"/>
    </source>
</evidence>
<comment type="caution">
    <text evidence="3">The sequence shown here is derived from an EMBL/GenBank/DDBJ whole genome shotgun (WGS) entry which is preliminary data.</text>
</comment>
<name>A0ABP0NS30_9DINO</name>
<reference evidence="3 4" key="1">
    <citation type="submission" date="2024-02" db="EMBL/GenBank/DDBJ databases">
        <authorList>
            <person name="Chen Y."/>
            <person name="Shah S."/>
            <person name="Dougan E. K."/>
            <person name="Thang M."/>
            <person name="Chan C."/>
        </authorList>
    </citation>
    <scope>NUCLEOTIDE SEQUENCE [LARGE SCALE GENOMIC DNA]</scope>
</reference>
<accession>A0ABP0NS30</accession>
<dbReference type="Proteomes" id="UP001642484">
    <property type="component" value="Unassembled WGS sequence"/>
</dbReference>
<dbReference type="EMBL" id="CAXAMN010022084">
    <property type="protein sequence ID" value="CAK9066278.1"/>
    <property type="molecule type" value="Genomic_DNA"/>
</dbReference>
<evidence type="ECO:0000259" key="2">
    <source>
        <dbReference type="Pfam" id="PF25273"/>
    </source>
</evidence>
<gene>
    <name evidence="3" type="ORF">CCMP2556_LOCUS32541</name>
</gene>
<feature type="domain" description="DUF7869" evidence="2">
    <location>
        <begin position="681"/>
        <end position="821"/>
    </location>
</feature>
<protein>
    <recommendedName>
        <fullName evidence="2">DUF7869 domain-containing protein</fullName>
    </recommendedName>
</protein>
<feature type="region of interest" description="Disordered" evidence="1">
    <location>
        <begin position="1014"/>
        <end position="1037"/>
    </location>
</feature>
<feature type="compositionally biased region" description="Pro residues" evidence="1">
    <location>
        <begin position="8"/>
        <end position="27"/>
    </location>
</feature>
<dbReference type="PANTHER" id="PTHR33153">
    <property type="entry name" value="MYND-TYPE DOMAIN-CONTAINING PROTEIN"/>
    <property type="match status" value="1"/>
</dbReference>
<keyword evidence="4" id="KW-1185">Reference proteome</keyword>
<dbReference type="Pfam" id="PF25273">
    <property type="entry name" value="DUF7869"/>
    <property type="match status" value="1"/>
</dbReference>
<sequence length="1333" mass="147995">MENVAEASPPPGGPAPNPADPPSPTSPAEPAGDAAAPVEADEENKTVFSEQTCFEEESLGDVTEGSTDLEAAGLDLDKLNAGGSSLALLLQKQQEGRLGALRQMWHWAQQQLQQIQVLPLQPAWPWMVTTANVTTKGRFATSKEDVRSDQVVGTGVREIGIVVDQEALMDQVVLVGLDRRLEAPRPRLSLEKGAFANWLGWEVLERVKWRCGSLGRPFSPHGSGSLGRHCVCLRPAALWAAGRCGSQGRRFSGSAALWAAVWQRLQGRCIAALWAEVWQRLYGPLRQRLYGPLHRGSMGRCIAALWAAVWQRLYGPLHRGSQGSLAAVWAADMGAALGAAACLRLLGPLAAASLGSGSTARLAGPLAAMGCEIVRALFSLQASVDRLDLPGRNTLWFNKMQSMHSHGTRTLSWHGISLRHAAYSMVSLCPKKKISKFLKAISLGAVRAPVDGRSLNIAKPKPKRDDCNVFFSFLYENLSEPLALARDQVEDEEVAEEESYNVERIEAPQWLLEQDFLEVPIELGHVAAGSADKRLVEKRWLPTMSLAEIYDLYKDMRCDHAELSSWSSFSRAWKDWQQIIAIRPAQVHARCDDCAKYAKYRQLHCDNEADLKAVTNAYNKHIKEVFADRHVMTLLENKVEQSMKQGEQELPHLVLVIDGMDKSKWLLPKLVENTKRMSMLRRPSLHLVGVMIPGVLEFMAILEPDVKGDSDCQQTLICRAIQLAEEQLLRSGRSLPGRLVIQFDNTSKEGRNSQMLLWSSMMIKMKRFTDIAFGLMRVGHTHNRLDQRFGVISALLRRASCLETAEDYQAYILEHYKPARGLPLICEVITACHCWRDLMAPLETAFTGITGSKTTADAAHVMRVVARKDVAHCVPGCVAEEGDDFDPVLLAKHWLCSKVLSQPPTVQLEGKAKVDLSLLRTMPAPRAWLTDESLKKYAKTAEEVLQKPWQLHAAFSYFQDWLRRNGEQIPGKLPDIECIINGRDFLEPTGPEVTATWKDFAPEGALAIREVRARPKTYGPKRPPKTDGSITPSSDDGAPGVFASFRRCYRTRRSCYCKDPSGGGSGDPHIQSLRGAHYSLLKEGTFLAWSFSKAPVEWQLYAHYAGSTFTTQGLLLLDKSLGRRMEMTAEDCQWRSHHGEKWHAVSGGLELPWKVQTTNLTTPDLVVMGSEISFSMEGPQGQRKVARLLSHCTPHDHLDFKLTMYEKEDIDYVDGELGVDPQVWNKSSLFYSKSSQMQMRNDLEFEASETWANLGGSEAAAEYLKKKQQEQAGASLVLRKDCATESEIRAATKICAKYLKKSLNEDVFADCVFDVCHGGGEAEAERAALLISG</sequence>
<organism evidence="3 4">
    <name type="scientific">Durusdinium trenchii</name>
    <dbReference type="NCBI Taxonomy" id="1381693"/>
    <lineage>
        <taxon>Eukaryota</taxon>
        <taxon>Sar</taxon>
        <taxon>Alveolata</taxon>
        <taxon>Dinophyceae</taxon>
        <taxon>Suessiales</taxon>
        <taxon>Symbiodiniaceae</taxon>
        <taxon>Durusdinium</taxon>
    </lineage>
</organism>
<evidence type="ECO:0000313" key="4">
    <source>
        <dbReference type="Proteomes" id="UP001642484"/>
    </source>
</evidence>
<dbReference type="PANTHER" id="PTHR33153:SF3">
    <property type="entry name" value="TRAFFICKING PROTEIN PARTICLE COMPLEX SUBUNIT 11 DOMAIN-CONTAINING PROTEIN"/>
    <property type="match status" value="1"/>
</dbReference>